<dbReference type="InterPro" id="IPR011674">
    <property type="entry name" value="DUF1616"/>
</dbReference>
<proteinExistence type="predicted"/>
<reference evidence="3 4" key="1">
    <citation type="submission" date="2024-09" db="EMBL/GenBank/DDBJ databases">
        <authorList>
            <person name="Sun Q."/>
            <person name="Mori K."/>
        </authorList>
    </citation>
    <scope>NUCLEOTIDE SEQUENCE [LARGE SCALE GENOMIC DNA]</scope>
    <source>
        <strain evidence="3 4">JCM 3307</strain>
    </source>
</reference>
<keyword evidence="4" id="KW-1185">Reference proteome</keyword>
<feature type="transmembrane region" description="Helical" evidence="1">
    <location>
        <begin position="143"/>
        <end position="165"/>
    </location>
</feature>
<evidence type="ECO:0000259" key="2">
    <source>
        <dbReference type="Pfam" id="PF07760"/>
    </source>
</evidence>
<keyword evidence="1" id="KW-0812">Transmembrane</keyword>
<comment type="caution">
    <text evidence="3">The sequence shown here is derived from an EMBL/GenBank/DDBJ whole genome shotgun (WGS) entry which is preliminary data.</text>
</comment>
<feature type="transmembrane region" description="Helical" evidence="1">
    <location>
        <begin position="31"/>
        <end position="52"/>
    </location>
</feature>
<dbReference type="Pfam" id="PF07760">
    <property type="entry name" value="DUF1616"/>
    <property type="match status" value="1"/>
</dbReference>
<feature type="domain" description="DUF1616" evidence="2">
    <location>
        <begin position="12"/>
        <end position="231"/>
    </location>
</feature>
<keyword evidence="1" id="KW-1133">Transmembrane helix</keyword>
<organism evidence="3 4">
    <name type="scientific">Dactylosporangium vinaceum</name>
    <dbReference type="NCBI Taxonomy" id="53362"/>
    <lineage>
        <taxon>Bacteria</taxon>
        <taxon>Bacillati</taxon>
        <taxon>Actinomycetota</taxon>
        <taxon>Actinomycetes</taxon>
        <taxon>Micromonosporales</taxon>
        <taxon>Micromonosporaceae</taxon>
        <taxon>Dactylosporangium</taxon>
    </lineage>
</organism>
<dbReference type="RefSeq" id="WP_223101376.1">
    <property type="nucleotide sequence ID" value="NZ_CP061913.1"/>
</dbReference>
<keyword evidence="1" id="KW-0472">Membrane</keyword>
<evidence type="ECO:0000256" key="1">
    <source>
        <dbReference type="SAM" id="Phobius"/>
    </source>
</evidence>
<feature type="transmembrane region" description="Helical" evidence="1">
    <location>
        <begin position="64"/>
        <end position="85"/>
    </location>
</feature>
<dbReference type="Proteomes" id="UP001589608">
    <property type="component" value="Unassembled WGS sequence"/>
</dbReference>
<evidence type="ECO:0000313" key="4">
    <source>
        <dbReference type="Proteomes" id="UP001589608"/>
    </source>
</evidence>
<evidence type="ECO:0000313" key="3">
    <source>
        <dbReference type="EMBL" id="MFB9450310.1"/>
    </source>
</evidence>
<dbReference type="EMBL" id="JBHMCA010000077">
    <property type="protein sequence ID" value="MFB9450310.1"/>
    <property type="molecule type" value="Genomic_DNA"/>
</dbReference>
<sequence length="265" mass="27618">MPTRAATSAVLLGLTSVAALAVVLQFGGAPAVVAGLLLTLVLPGYAMTRGLFPGRSLSRIERGTLAVTLSLAALALGGIGMFAGGARLSRLSWAELGVGVTVVSALVGYLRQRRRSDRNWSTAETTEQGAVPKHPMALSTRTALLRLAPLGLAVLLVAGAAAVSWHSASRADAVAFTELSIVPAGPVAQGAAEREVVIGVICHEQQTTQYTVKVHNSEGFQASFTPRVRNDATWTVTAKVPATGVVVAELYREGDKTPYRSVHLS</sequence>
<gene>
    <name evidence="3" type="ORF">ACFFTR_45135</name>
</gene>
<name>A0ABV5MN83_9ACTN</name>
<feature type="transmembrane region" description="Helical" evidence="1">
    <location>
        <begin position="91"/>
        <end position="110"/>
    </location>
</feature>
<accession>A0ABV5MN83</accession>
<protein>
    <submittedName>
        <fullName evidence="3">DUF1616 domain-containing protein</fullName>
    </submittedName>
</protein>